<name>A0A9X2AXV0_9CORY</name>
<evidence type="ECO:0000259" key="5">
    <source>
        <dbReference type="PROSITE" id="PS50932"/>
    </source>
</evidence>
<dbReference type="PROSITE" id="PS50932">
    <property type="entry name" value="HTH_LACI_2"/>
    <property type="match status" value="1"/>
</dbReference>
<dbReference type="InterPro" id="IPR010982">
    <property type="entry name" value="Lambda_DNA-bd_dom_sf"/>
</dbReference>
<dbReference type="Pfam" id="PF00356">
    <property type="entry name" value="LacI"/>
    <property type="match status" value="1"/>
</dbReference>
<keyword evidence="2" id="KW-0805">Transcription regulation</keyword>
<dbReference type="PANTHER" id="PTHR30146">
    <property type="entry name" value="LACI-RELATED TRANSCRIPTIONAL REPRESSOR"/>
    <property type="match status" value="1"/>
</dbReference>
<dbReference type="InterPro" id="IPR000843">
    <property type="entry name" value="HTH_LacI"/>
</dbReference>
<dbReference type="GO" id="GO:0003700">
    <property type="term" value="F:DNA-binding transcription factor activity"/>
    <property type="evidence" value="ECO:0007669"/>
    <property type="project" value="TreeGrafter"/>
</dbReference>
<dbReference type="CDD" id="cd06288">
    <property type="entry name" value="PBP1_sucrose_transcription_regulator"/>
    <property type="match status" value="1"/>
</dbReference>
<dbReference type="EMBL" id="JALIEA010000008">
    <property type="protein sequence ID" value="MCJ7857426.1"/>
    <property type="molecule type" value="Genomic_DNA"/>
</dbReference>
<dbReference type="Gene3D" id="3.40.50.2300">
    <property type="match status" value="2"/>
</dbReference>
<evidence type="ECO:0000256" key="3">
    <source>
        <dbReference type="ARBA" id="ARBA00023125"/>
    </source>
</evidence>
<dbReference type="Gene3D" id="1.10.260.40">
    <property type="entry name" value="lambda repressor-like DNA-binding domains"/>
    <property type="match status" value="1"/>
</dbReference>
<dbReference type="PANTHER" id="PTHR30146:SF148">
    <property type="entry name" value="HTH-TYPE TRANSCRIPTIONAL REPRESSOR PURR-RELATED"/>
    <property type="match status" value="1"/>
</dbReference>
<keyword evidence="4" id="KW-0804">Transcription</keyword>
<dbReference type="CDD" id="cd01392">
    <property type="entry name" value="HTH_LacI"/>
    <property type="match status" value="1"/>
</dbReference>
<keyword evidence="3" id="KW-0238">DNA-binding</keyword>
<dbReference type="PROSITE" id="PS00356">
    <property type="entry name" value="HTH_LACI_1"/>
    <property type="match status" value="1"/>
</dbReference>
<evidence type="ECO:0000256" key="2">
    <source>
        <dbReference type="ARBA" id="ARBA00023015"/>
    </source>
</evidence>
<accession>A0A9X2AXV0</accession>
<comment type="caution">
    <text evidence="6">The sequence shown here is derived from an EMBL/GenBank/DDBJ whole genome shotgun (WGS) entry which is preliminary data.</text>
</comment>
<keyword evidence="7" id="KW-1185">Reference proteome</keyword>
<dbReference type="InterPro" id="IPR028082">
    <property type="entry name" value="Peripla_BP_I"/>
</dbReference>
<dbReference type="AlphaFoldDB" id="A0A9X2AXV0"/>
<gene>
    <name evidence="6" type="ORF">MUN33_01665</name>
</gene>
<dbReference type="GO" id="GO:0000976">
    <property type="term" value="F:transcription cis-regulatory region binding"/>
    <property type="evidence" value="ECO:0007669"/>
    <property type="project" value="TreeGrafter"/>
</dbReference>
<dbReference type="SUPFAM" id="SSF47413">
    <property type="entry name" value="lambda repressor-like DNA-binding domains"/>
    <property type="match status" value="1"/>
</dbReference>
<evidence type="ECO:0000313" key="7">
    <source>
        <dbReference type="Proteomes" id="UP001139207"/>
    </source>
</evidence>
<dbReference type="Proteomes" id="UP001139207">
    <property type="component" value="Unassembled WGS sequence"/>
</dbReference>
<dbReference type="Pfam" id="PF13377">
    <property type="entry name" value="Peripla_BP_3"/>
    <property type="match status" value="1"/>
</dbReference>
<dbReference type="RefSeq" id="WP_244803176.1">
    <property type="nucleotide sequence ID" value="NZ_JALIEA010000008.1"/>
</dbReference>
<proteinExistence type="predicted"/>
<keyword evidence="1" id="KW-0678">Repressor</keyword>
<organism evidence="6 7">
    <name type="scientific">Corynebacterium kalidii</name>
    <dbReference type="NCBI Taxonomy" id="2931982"/>
    <lineage>
        <taxon>Bacteria</taxon>
        <taxon>Bacillati</taxon>
        <taxon>Actinomycetota</taxon>
        <taxon>Actinomycetes</taxon>
        <taxon>Mycobacteriales</taxon>
        <taxon>Corynebacteriaceae</taxon>
        <taxon>Corynebacterium</taxon>
    </lineage>
</organism>
<dbReference type="SUPFAM" id="SSF53822">
    <property type="entry name" value="Periplasmic binding protein-like I"/>
    <property type="match status" value="1"/>
</dbReference>
<protein>
    <submittedName>
        <fullName evidence="6">LacI family transcriptional regulator</fullName>
    </submittedName>
</protein>
<reference evidence="6" key="1">
    <citation type="submission" date="2022-04" db="EMBL/GenBank/DDBJ databases">
        <title>Corynebacterium kalidii LD5P10.</title>
        <authorList>
            <person name="Sun J.Q."/>
        </authorList>
    </citation>
    <scope>NUCLEOTIDE SEQUENCE</scope>
    <source>
        <strain evidence="6">LD5P10</strain>
    </source>
</reference>
<evidence type="ECO:0000256" key="1">
    <source>
        <dbReference type="ARBA" id="ARBA00022491"/>
    </source>
</evidence>
<dbReference type="SMART" id="SM00354">
    <property type="entry name" value="HTH_LACI"/>
    <property type="match status" value="1"/>
</dbReference>
<sequence>MPKRVTLAEIAAKVGVSATTVSLVLNDKPNSRVGEETRERVLHAARDLGYRPNATARALQSGRSDTIGFLSDEVTVTRFASSMIRGILDTGRRRNQGVLIAEAGTHPGAMTEALDNLLHQPVDALVVGLMRCRLVDLPPGGHDLPRVIANGMADGIPAVVPDEYAAGHAAVRHLVDAGHRRIALVGRPAHDMPPGESTTVPRRMAGIDDAMSGAGLTLTGEHRGAEWEPALGHEGGHAVLGTDRDRPTAVLAANDRVAFGVYRAAAELGLDIPADLSVMSFDDEPLAEYLHPRATTMRLPYRAIGETAVSLAIDLAHRDITEAPAETLVPMPLVERDSVAAPRH</sequence>
<evidence type="ECO:0000256" key="4">
    <source>
        <dbReference type="ARBA" id="ARBA00023163"/>
    </source>
</evidence>
<dbReference type="InterPro" id="IPR046335">
    <property type="entry name" value="LacI/GalR-like_sensor"/>
</dbReference>
<feature type="domain" description="HTH lacI-type" evidence="5">
    <location>
        <begin position="5"/>
        <end position="61"/>
    </location>
</feature>
<evidence type="ECO:0000313" key="6">
    <source>
        <dbReference type="EMBL" id="MCJ7857426.1"/>
    </source>
</evidence>